<accession>A0AAW1VZ76</accession>
<reference evidence="1 2" key="1">
    <citation type="journal article" date="2023" name="G3 (Bethesda)">
        <title>A chromosome-length genome assembly and annotation of blackberry (Rubus argutus, cv. 'Hillquist').</title>
        <authorList>
            <person name="Bruna T."/>
            <person name="Aryal R."/>
            <person name="Dudchenko O."/>
            <person name="Sargent D.J."/>
            <person name="Mead D."/>
            <person name="Buti M."/>
            <person name="Cavallini A."/>
            <person name="Hytonen T."/>
            <person name="Andres J."/>
            <person name="Pham M."/>
            <person name="Weisz D."/>
            <person name="Mascagni F."/>
            <person name="Usai G."/>
            <person name="Natali L."/>
            <person name="Bassil N."/>
            <person name="Fernandez G.E."/>
            <person name="Lomsadze A."/>
            <person name="Armour M."/>
            <person name="Olukolu B."/>
            <person name="Poorten T."/>
            <person name="Britton C."/>
            <person name="Davik J."/>
            <person name="Ashrafi H."/>
            <person name="Aiden E.L."/>
            <person name="Borodovsky M."/>
            <person name="Worthington M."/>
        </authorList>
    </citation>
    <scope>NUCLEOTIDE SEQUENCE [LARGE SCALE GENOMIC DNA]</scope>
    <source>
        <strain evidence="1">PI 553951</strain>
    </source>
</reference>
<comment type="caution">
    <text evidence="1">The sequence shown here is derived from an EMBL/GenBank/DDBJ whole genome shotgun (WGS) entry which is preliminary data.</text>
</comment>
<sequence>MSKSSSNLYELLAQLSEPISESLSKTQCTPSQSTNVSLKAVLEPLLPRKHSNPKIDEAHLRASIRDFTLACALLSSSQSSTHELLTWIPKHLPAAADLAFHRFSKAYSVHSEKNDEKFAELGFNFDSVPEEKRLVVELMREVLPLFKDRIKESSIDKSEDGDEVSAASARVPVGFAIVAAYQFRWFVTQIDYSRLGKLCALAVPCALTALDHWSPEIKGQGMMSFIHITKNVDAAELVWCQDVILDACCQNIASSDEIWHLVVEMSVLVVTRTQQSNPRSAWFDRILNEMLSHLERQPRNKERRVAWLRHVEPLFNGVGLVLLAHLRHIFPLFFKWMHADDDETVLLVLKQIETVIKLTWIRNTPYVERLVDELATLHKEAALKRSREEIRNLVVRILILLHQCKGLQFEAAWGKHKDDPNLATIPPSLSDRRSTMAVQ</sequence>
<keyword evidence="2" id="KW-1185">Reference proteome</keyword>
<evidence type="ECO:0000313" key="1">
    <source>
        <dbReference type="EMBL" id="KAK9913678.1"/>
    </source>
</evidence>
<dbReference type="PANTHER" id="PTHR14873:SF1">
    <property type="entry name" value="OS06G0694100 PROTEIN"/>
    <property type="match status" value="1"/>
</dbReference>
<protein>
    <submittedName>
        <fullName evidence="1">Uncharacterized protein</fullName>
    </submittedName>
</protein>
<name>A0AAW1VZ76_RUBAR</name>
<dbReference type="SUPFAM" id="SSF48371">
    <property type="entry name" value="ARM repeat"/>
    <property type="match status" value="1"/>
</dbReference>
<dbReference type="Proteomes" id="UP001457282">
    <property type="component" value="Unassembled WGS sequence"/>
</dbReference>
<proteinExistence type="predicted"/>
<dbReference type="EMBL" id="JBEDUW010000007">
    <property type="protein sequence ID" value="KAK9913678.1"/>
    <property type="molecule type" value="Genomic_DNA"/>
</dbReference>
<organism evidence="1 2">
    <name type="scientific">Rubus argutus</name>
    <name type="common">Southern blackberry</name>
    <dbReference type="NCBI Taxonomy" id="59490"/>
    <lineage>
        <taxon>Eukaryota</taxon>
        <taxon>Viridiplantae</taxon>
        <taxon>Streptophyta</taxon>
        <taxon>Embryophyta</taxon>
        <taxon>Tracheophyta</taxon>
        <taxon>Spermatophyta</taxon>
        <taxon>Magnoliopsida</taxon>
        <taxon>eudicotyledons</taxon>
        <taxon>Gunneridae</taxon>
        <taxon>Pentapetalae</taxon>
        <taxon>rosids</taxon>
        <taxon>fabids</taxon>
        <taxon>Rosales</taxon>
        <taxon>Rosaceae</taxon>
        <taxon>Rosoideae</taxon>
        <taxon>Rosoideae incertae sedis</taxon>
        <taxon>Rubus</taxon>
    </lineage>
</organism>
<evidence type="ECO:0000313" key="2">
    <source>
        <dbReference type="Proteomes" id="UP001457282"/>
    </source>
</evidence>
<dbReference type="AlphaFoldDB" id="A0AAW1VZ76"/>
<dbReference type="InterPro" id="IPR016024">
    <property type="entry name" value="ARM-type_fold"/>
</dbReference>
<gene>
    <name evidence="1" type="ORF">M0R45_037488</name>
</gene>
<dbReference type="PANTHER" id="PTHR14873">
    <property type="entry name" value="OS06G0694100 PROTEIN"/>
    <property type="match status" value="1"/>
</dbReference>